<feature type="region of interest" description="Disordered" evidence="2">
    <location>
        <begin position="61"/>
        <end position="182"/>
    </location>
</feature>
<dbReference type="EMBL" id="CAHR02000009">
    <property type="protein sequence ID" value="CCG85163.1"/>
    <property type="molecule type" value="Genomic_DNA"/>
</dbReference>
<evidence type="ECO:0000259" key="3">
    <source>
        <dbReference type="PROSITE" id="PS50003"/>
    </source>
</evidence>
<feature type="compositionally biased region" description="Polar residues" evidence="2">
    <location>
        <begin position="791"/>
        <end position="807"/>
    </location>
</feature>
<feature type="compositionally biased region" description="Low complexity" evidence="2">
    <location>
        <begin position="590"/>
        <end position="599"/>
    </location>
</feature>
<feature type="region of interest" description="Disordered" evidence="2">
    <location>
        <begin position="784"/>
        <end position="852"/>
    </location>
</feature>
<reference evidence="5 6" key="1">
    <citation type="journal article" date="2013" name="MBio">
        <title>Genome sequencing of the plant pathogen Taphrina deformans, the causal agent of peach leaf curl.</title>
        <authorList>
            <person name="Cisse O.H."/>
            <person name="Almeida J.M.G.C.F."/>
            <person name="Fonseca A."/>
            <person name="Kumar A.A."/>
            <person name="Salojaervi J."/>
            <person name="Overmyer K."/>
            <person name="Hauser P.M."/>
            <person name="Pagni M."/>
        </authorList>
    </citation>
    <scope>NUCLEOTIDE SEQUENCE [LARGE SCALE GENOMIC DNA]</scope>
    <source>
        <strain evidence="6">PYCC 5710 / ATCC 11124 / CBS 356.35 / IMI 108563 / JCM 9778 / NBRC 8474</strain>
    </source>
</reference>
<evidence type="ECO:0000259" key="4">
    <source>
        <dbReference type="PROSITE" id="PS50238"/>
    </source>
</evidence>
<feature type="region of interest" description="Disordered" evidence="2">
    <location>
        <begin position="419"/>
        <end position="446"/>
    </location>
</feature>
<keyword evidence="1" id="KW-0343">GTPase activation</keyword>
<feature type="compositionally biased region" description="Basic and acidic residues" evidence="2">
    <location>
        <begin position="259"/>
        <end position="268"/>
    </location>
</feature>
<feature type="region of interest" description="Disordered" evidence="2">
    <location>
        <begin position="1097"/>
        <end position="1118"/>
    </location>
</feature>
<feature type="compositionally biased region" description="Low complexity" evidence="2">
    <location>
        <begin position="433"/>
        <end position="445"/>
    </location>
</feature>
<dbReference type="GO" id="GO:0005938">
    <property type="term" value="C:cell cortex"/>
    <property type="evidence" value="ECO:0007669"/>
    <property type="project" value="UniProtKB-ARBA"/>
</dbReference>
<dbReference type="InterPro" id="IPR000198">
    <property type="entry name" value="RhoGAP_dom"/>
</dbReference>
<feature type="region of interest" description="Disordered" evidence="2">
    <location>
        <begin position="346"/>
        <end position="381"/>
    </location>
</feature>
<evidence type="ECO:0000256" key="2">
    <source>
        <dbReference type="SAM" id="MobiDB-lite"/>
    </source>
</evidence>
<dbReference type="eggNOG" id="KOG4269">
    <property type="taxonomic scope" value="Eukaryota"/>
</dbReference>
<sequence>MSSLDGTISGTSSSDVSIAQLVEEKSALQAQNAQLWRLVDKQRTMIQGLQKDLEKATTALNSVRSEHKDEKTPTTGLPYPTTPRRGDPSQRMPTAPEVVDDCDDTSITTEHSPETFTSPPSAGRQNQRHAPKPLDFGRPQADAGDLPVKSPLRSASSGRIPSLNGVRDNVIRGDGSSSPMSPALSLRMQQIPRTASPLAIGHQQNRAGIEEVERVNMPRRERVRTSSQKSVPQVPSPRFGNDSFDNSSRGVTSTAQAEKGPDLTDKDVQRSYFADLETTTQTTSPRPIVNQAVIRTKTPDAVVSDARIILAPDPLLSLGSDMVRSESGGALANIAGQYYSESTSFLPLSKNSDQDHTVSKPHQRTTSTGSRSITSPNASPASIYDSVEDFKHYKAPEHTREPAMILEPPAEFFLTPTATTWQEQSPERERRGSTTSRLSSSTMMSHLDHRDSFEPVQKGVDLATLEAIDIHMLDPNRPGVIELGIFSQNSVLLHKLHKSLSDLLTLERSLHEPIEPRLPPKAEFDATIPSRRTSCRLAVDLWFKTLQARLSTGEEQYAARSFATFLLADVSSDKTGGAPTTTPEVDHATSRSASMSSTRYTDMPEVQPRPTKEGFLRKRGKNFGGWKMRFFVLDGPIMKYYENPGGSQLGTIRLPQAQIGSQQPNDHSSSGTDKDGAGLQHAFMILEPKKRNANSFVRHVLCANSDIERDDWIKALLFYISMKPFAGEPDSNISERAEMPNSERFDHGVSSPVRGARYDVYGSSPTVGLGSNFSAIGYSETMPGRQPLFDSMNQLTPRTTGDLTTSRPAEPDTQAVSISRPMNGAPIENSTAWGATSMTSPAPLPARTDNPVEKKVKKKSFWNFGKGDHSASSTSRDVASVRSPSSNDLSFGSQLGFSNTSSIFGMPLVEAVQDAKERGMNIGVPIVVSRCIDYLDVKHAEREEGIYRLSGSNTVIKGLKERFNTEADINLVACGEYFDIHAIAGLLKLYLRELPSSVLTRDLQRDFLDIIEMPEGLARMVTVRTLVHSLPKENFELLKVLSRHLGAIVSHSELNKMTLRNVGIVFSPTLNIPAAVFSLFISEYDLIFNDRELDSSRIMSPRPQTDSNSIRSTRSNNPTASVYLDTEQSYHLLQHDYGETPDDSQPYGIGEYRPSNLSHS</sequence>
<dbReference type="STRING" id="1097556.R4XH38"/>
<dbReference type="Pfam" id="PF00169">
    <property type="entry name" value="PH"/>
    <property type="match status" value="1"/>
</dbReference>
<accession>R4XH38</accession>
<feature type="region of interest" description="Disordered" evidence="2">
    <location>
        <begin position="198"/>
        <end position="268"/>
    </location>
</feature>
<dbReference type="Gene3D" id="2.30.29.30">
    <property type="entry name" value="Pleckstrin-homology domain (PH domain)/Phosphotyrosine-binding domain (PTB)"/>
    <property type="match status" value="1"/>
</dbReference>
<comment type="caution">
    <text evidence="5">The sequence shown here is derived from an EMBL/GenBank/DDBJ whole genome shotgun (WGS) entry which is preliminary data.</text>
</comment>
<keyword evidence="6" id="KW-1185">Reference proteome</keyword>
<evidence type="ECO:0000313" key="5">
    <source>
        <dbReference type="EMBL" id="CCG85163.1"/>
    </source>
</evidence>
<dbReference type="PROSITE" id="PS50238">
    <property type="entry name" value="RHOGAP"/>
    <property type="match status" value="1"/>
</dbReference>
<dbReference type="SUPFAM" id="SSF48350">
    <property type="entry name" value="GTPase activation domain, GAP"/>
    <property type="match status" value="1"/>
</dbReference>
<dbReference type="GO" id="GO:0005096">
    <property type="term" value="F:GTPase activator activity"/>
    <property type="evidence" value="ECO:0007669"/>
    <property type="project" value="UniProtKB-KW"/>
</dbReference>
<feature type="domain" description="Rho-GAP" evidence="4">
    <location>
        <begin position="906"/>
        <end position="1099"/>
    </location>
</feature>
<dbReference type="InterPro" id="IPR008936">
    <property type="entry name" value="Rho_GTPase_activation_prot"/>
</dbReference>
<feature type="compositionally biased region" description="Low complexity" evidence="2">
    <location>
        <begin position="364"/>
        <end position="375"/>
    </location>
</feature>
<dbReference type="SMART" id="SM00324">
    <property type="entry name" value="RhoGAP"/>
    <property type="match status" value="1"/>
</dbReference>
<gene>
    <name evidence="5" type="ORF">TAPDE_000325</name>
</gene>
<dbReference type="Gene3D" id="1.10.555.10">
    <property type="entry name" value="Rho GTPase activation protein"/>
    <property type="match status" value="1"/>
</dbReference>
<dbReference type="Pfam" id="PF00620">
    <property type="entry name" value="RhoGAP"/>
    <property type="match status" value="1"/>
</dbReference>
<dbReference type="VEuPathDB" id="FungiDB:TAPDE_000325"/>
<dbReference type="Proteomes" id="UP000013776">
    <property type="component" value="Unassembled WGS sequence"/>
</dbReference>
<dbReference type="InterPro" id="IPR001849">
    <property type="entry name" value="PH_domain"/>
</dbReference>
<feature type="compositionally biased region" description="Polar residues" evidence="2">
    <location>
        <begin position="1102"/>
        <end position="1118"/>
    </location>
</feature>
<dbReference type="OrthoDB" id="185175at2759"/>
<protein>
    <submittedName>
        <fullName evidence="5">RhoGAP domain protein</fullName>
    </submittedName>
</protein>
<dbReference type="SMART" id="SM00233">
    <property type="entry name" value="PH"/>
    <property type="match status" value="1"/>
</dbReference>
<dbReference type="AlphaFoldDB" id="R4XH38"/>
<evidence type="ECO:0000313" key="6">
    <source>
        <dbReference type="Proteomes" id="UP000013776"/>
    </source>
</evidence>
<dbReference type="GO" id="GO:0032153">
    <property type="term" value="C:cell division site"/>
    <property type="evidence" value="ECO:0007669"/>
    <property type="project" value="UniProtKB-ARBA"/>
</dbReference>
<feature type="region of interest" description="Disordered" evidence="2">
    <location>
        <begin position="1133"/>
        <end position="1160"/>
    </location>
</feature>
<dbReference type="GO" id="GO:0007165">
    <property type="term" value="P:signal transduction"/>
    <property type="evidence" value="ECO:0007669"/>
    <property type="project" value="InterPro"/>
</dbReference>
<dbReference type="PANTHER" id="PTHR23176">
    <property type="entry name" value="RHO/RAC/CDC GTPASE-ACTIVATING PROTEIN"/>
    <property type="match status" value="1"/>
</dbReference>
<feature type="compositionally biased region" description="Polar residues" evidence="2">
    <location>
        <begin position="828"/>
        <end position="840"/>
    </location>
</feature>
<evidence type="ECO:0000256" key="1">
    <source>
        <dbReference type="ARBA" id="ARBA00022468"/>
    </source>
</evidence>
<dbReference type="InterPro" id="IPR050729">
    <property type="entry name" value="Rho-GAP"/>
</dbReference>
<dbReference type="SUPFAM" id="SSF50729">
    <property type="entry name" value="PH domain-like"/>
    <property type="match status" value="1"/>
</dbReference>
<feature type="compositionally biased region" description="Low complexity" evidence="2">
    <location>
        <begin position="226"/>
        <end position="237"/>
    </location>
</feature>
<feature type="compositionally biased region" description="Polar residues" evidence="2">
    <location>
        <begin position="105"/>
        <end position="125"/>
    </location>
</feature>
<name>R4XH38_TAPDE</name>
<feature type="region of interest" description="Disordered" evidence="2">
    <location>
        <begin position="573"/>
        <end position="617"/>
    </location>
</feature>
<feature type="compositionally biased region" description="Polar residues" evidence="2">
    <location>
        <begin position="243"/>
        <end position="256"/>
    </location>
</feature>
<feature type="compositionally biased region" description="Low complexity" evidence="2">
    <location>
        <begin position="73"/>
        <end position="83"/>
    </location>
</feature>
<feature type="compositionally biased region" description="Basic and acidic residues" evidence="2">
    <location>
        <begin position="208"/>
        <end position="224"/>
    </location>
</feature>
<proteinExistence type="predicted"/>
<dbReference type="PANTHER" id="PTHR23176:SF129">
    <property type="entry name" value="RHO GTPASE ACTIVATING PROTEIN AT 16F, ISOFORM E-RELATED"/>
    <property type="match status" value="1"/>
</dbReference>
<feature type="domain" description="PH" evidence="3">
    <location>
        <begin position="609"/>
        <end position="721"/>
    </location>
</feature>
<dbReference type="InterPro" id="IPR011993">
    <property type="entry name" value="PH-like_dom_sf"/>
</dbReference>
<organism evidence="5 6">
    <name type="scientific">Taphrina deformans (strain PYCC 5710 / ATCC 11124 / CBS 356.35 / IMI 108563 / JCM 9778 / NBRC 8474)</name>
    <name type="common">Peach leaf curl fungus</name>
    <name type="synonym">Lalaria deformans</name>
    <dbReference type="NCBI Taxonomy" id="1097556"/>
    <lineage>
        <taxon>Eukaryota</taxon>
        <taxon>Fungi</taxon>
        <taxon>Dikarya</taxon>
        <taxon>Ascomycota</taxon>
        <taxon>Taphrinomycotina</taxon>
        <taxon>Taphrinomycetes</taxon>
        <taxon>Taphrinales</taxon>
        <taxon>Taphrinaceae</taxon>
        <taxon>Taphrina</taxon>
    </lineage>
</organism>
<dbReference type="PROSITE" id="PS50003">
    <property type="entry name" value="PH_DOMAIN"/>
    <property type="match status" value="1"/>
</dbReference>